<feature type="compositionally biased region" description="Low complexity" evidence="1">
    <location>
        <begin position="53"/>
        <end position="65"/>
    </location>
</feature>
<comment type="caution">
    <text evidence="2">The sequence shown here is derived from an EMBL/GenBank/DDBJ whole genome shotgun (WGS) entry which is preliminary data.</text>
</comment>
<dbReference type="STRING" id="2060906.A0A0H1BDL5"/>
<proteinExistence type="predicted"/>
<dbReference type="EMBL" id="LDEV01002353">
    <property type="protein sequence ID" value="KLJ09425.1"/>
    <property type="molecule type" value="Genomic_DNA"/>
</dbReference>
<keyword evidence="3" id="KW-1185">Reference proteome</keyword>
<accession>A0A0H1BDL5</accession>
<gene>
    <name evidence="2" type="ORF">EMPG_15160</name>
</gene>
<sequence length="185" mass="20192">MSAGTRLFPTLPASQHPPARKGSRTHTTSKQLPEIISDPKFVMVFLDPEGDSEMLSSSESSQNSEPQTPTGHRIADATSNFPSSELSPPGSQDAAGVGSTKMEYDDTQTEYAVVTHSQHNSGDDAAGGDTWDHPSSAISRAEPGSSWKNKKAEEEYQRVLEMVVDRDFSLKEFGDPFDDRDMVEQ</sequence>
<feature type="region of interest" description="Disordered" evidence="1">
    <location>
        <begin position="1"/>
        <end position="105"/>
    </location>
</feature>
<protein>
    <submittedName>
        <fullName evidence="2">Uncharacterized protein</fullName>
    </submittedName>
</protein>
<name>A0A0H1BDL5_9EURO</name>
<evidence type="ECO:0000313" key="2">
    <source>
        <dbReference type="EMBL" id="KLJ09425.1"/>
    </source>
</evidence>
<evidence type="ECO:0000313" key="3">
    <source>
        <dbReference type="Proteomes" id="UP000053573"/>
    </source>
</evidence>
<feature type="region of interest" description="Disordered" evidence="1">
    <location>
        <begin position="118"/>
        <end position="152"/>
    </location>
</feature>
<organism evidence="2 3">
    <name type="scientific">Blastomyces silverae</name>
    <dbReference type="NCBI Taxonomy" id="2060906"/>
    <lineage>
        <taxon>Eukaryota</taxon>
        <taxon>Fungi</taxon>
        <taxon>Dikarya</taxon>
        <taxon>Ascomycota</taxon>
        <taxon>Pezizomycotina</taxon>
        <taxon>Eurotiomycetes</taxon>
        <taxon>Eurotiomycetidae</taxon>
        <taxon>Onygenales</taxon>
        <taxon>Ajellomycetaceae</taxon>
        <taxon>Blastomyces</taxon>
    </lineage>
</organism>
<dbReference type="AlphaFoldDB" id="A0A0H1BDL5"/>
<dbReference type="OrthoDB" id="5377039at2759"/>
<evidence type="ECO:0000256" key="1">
    <source>
        <dbReference type="SAM" id="MobiDB-lite"/>
    </source>
</evidence>
<reference evidence="3" key="1">
    <citation type="journal article" date="2015" name="PLoS Genet.">
        <title>The dynamic genome and transcriptome of the human fungal pathogen Blastomyces and close relative Emmonsia.</title>
        <authorList>
            <person name="Munoz J.F."/>
            <person name="Gauthier G.M."/>
            <person name="Desjardins C.A."/>
            <person name="Gallo J.E."/>
            <person name="Holder J."/>
            <person name="Sullivan T.D."/>
            <person name="Marty A.J."/>
            <person name="Carmen J.C."/>
            <person name="Chen Z."/>
            <person name="Ding L."/>
            <person name="Gujja S."/>
            <person name="Magrini V."/>
            <person name="Misas E."/>
            <person name="Mitreva M."/>
            <person name="Priest M."/>
            <person name="Saif S."/>
            <person name="Whiston E.A."/>
            <person name="Young S."/>
            <person name="Zeng Q."/>
            <person name="Goldman W.E."/>
            <person name="Mardis E.R."/>
            <person name="Taylor J.W."/>
            <person name="McEwen J.G."/>
            <person name="Clay O.K."/>
            <person name="Klein B.S."/>
            <person name="Cuomo C.A."/>
        </authorList>
    </citation>
    <scope>NUCLEOTIDE SEQUENCE [LARGE SCALE GENOMIC DNA]</scope>
    <source>
        <strain evidence="3">UAMH 139</strain>
    </source>
</reference>
<dbReference type="Proteomes" id="UP000053573">
    <property type="component" value="Unassembled WGS sequence"/>
</dbReference>
<feature type="compositionally biased region" description="Polar residues" evidence="1">
    <location>
        <begin position="77"/>
        <end position="90"/>
    </location>
</feature>